<dbReference type="Proteomes" id="UP000735302">
    <property type="component" value="Unassembled WGS sequence"/>
</dbReference>
<protein>
    <submittedName>
        <fullName evidence="2">Uncharacterized protein</fullName>
    </submittedName>
</protein>
<dbReference type="EMBL" id="BLXT01000512">
    <property type="protein sequence ID" value="GFN77881.1"/>
    <property type="molecule type" value="Genomic_DNA"/>
</dbReference>
<comment type="caution">
    <text evidence="2">The sequence shown here is derived from an EMBL/GenBank/DDBJ whole genome shotgun (WGS) entry which is preliminary data.</text>
</comment>
<accession>A0AAV3Y561</accession>
<gene>
    <name evidence="2" type="ORF">PoB_000438700</name>
</gene>
<sequence>MFRPPSDVNTMRRSTSWLFENLVNNYSVATISRPDERPENPDIARPEERPENSDIAGLDQRPESPYVAGCDERLESSRYCSAD</sequence>
<proteinExistence type="predicted"/>
<evidence type="ECO:0000313" key="2">
    <source>
        <dbReference type="EMBL" id="GFN77881.1"/>
    </source>
</evidence>
<organism evidence="2 3">
    <name type="scientific">Plakobranchus ocellatus</name>
    <dbReference type="NCBI Taxonomy" id="259542"/>
    <lineage>
        <taxon>Eukaryota</taxon>
        <taxon>Metazoa</taxon>
        <taxon>Spiralia</taxon>
        <taxon>Lophotrochozoa</taxon>
        <taxon>Mollusca</taxon>
        <taxon>Gastropoda</taxon>
        <taxon>Heterobranchia</taxon>
        <taxon>Euthyneura</taxon>
        <taxon>Panpulmonata</taxon>
        <taxon>Sacoglossa</taxon>
        <taxon>Placobranchoidea</taxon>
        <taxon>Plakobranchidae</taxon>
        <taxon>Plakobranchus</taxon>
    </lineage>
</organism>
<feature type="compositionally biased region" description="Basic and acidic residues" evidence="1">
    <location>
        <begin position="33"/>
        <end position="52"/>
    </location>
</feature>
<name>A0AAV3Y561_9GAST</name>
<evidence type="ECO:0000313" key="3">
    <source>
        <dbReference type="Proteomes" id="UP000735302"/>
    </source>
</evidence>
<evidence type="ECO:0000256" key="1">
    <source>
        <dbReference type="SAM" id="MobiDB-lite"/>
    </source>
</evidence>
<dbReference type="AlphaFoldDB" id="A0AAV3Y561"/>
<feature type="region of interest" description="Disordered" evidence="1">
    <location>
        <begin position="30"/>
        <end position="70"/>
    </location>
</feature>
<keyword evidence="3" id="KW-1185">Reference proteome</keyword>
<reference evidence="2 3" key="1">
    <citation type="journal article" date="2021" name="Elife">
        <title>Chloroplast acquisition without the gene transfer in kleptoplastic sea slugs, Plakobranchus ocellatus.</title>
        <authorList>
            <person name="Maeda T."/>
            <person name="Takahashi S."/>
            <person name="Yoshida T."/>
            <person name="Shimamura S."/>
            <person name="Takaki Y."/>
            <person name="Nagai Y."/>
            <person name="Toyoda A."/>
            <person name="Suzuki Y."/>
            <person name="Arimoto A."/>
            <person name="Ishii H."/>
            <person name="Satoh N."/>
            <person name="Nishiyama T."/>
            <person name="Hasebe M."/>
            <person name="Maruyama T."/>
            <person name="Minagawa J."/>
            <person name="Obokata J."/>
            <person name="Shigenobu S."/>
        </authorList>
    </citation>
    <scope>NUCLEOTIDE SEQUENCE [LARGE SCALE GENOMIC DNA]</scope>
</reference>